<proteinExistence type="predicted"/>
<keyword evidence="15" id="KW-1185">Reference proteome</keyword>
<evidence type="ECO:0000259" key="13">
    <source>
        <dbReference type="PROSITE" id="PS50109"/>
    </source>
</evidence>
<evidence type="ECO:0000313" key="15">
    <source>
        <dbReference type="Proteomes" id="UP000076925"/>
    </source>
</evidence>
<keyword evidence="6" id="KW-0808">Transferase</keyword>
<keyword evidence="9" id="KW-0067">ATP-binding</keyword>
<dbReference type="Pfam" id="PF02518">
    <property type="entry name" value="HATPase_c"/>
    <property type="match status" value="1"/>
</dbReference>
<comment type="catalytic activity">
    <reaction evidence="1">
        <text>ATP + protein L-histidine = ADP + protein N-phospho-L-histidine.</text>
        <dbReference type="EC" id="2.7.13.3"/>
    </reaction>
</comment>
<evidence type="ECO:0000256" key="3">
    <source>
        <dbReference type="ARBA" id="ARBA00012438"/>
    </source>
</evidence>
<sequence length="377" mass="42561">MSFLDKLKRKLARVVGDRLDPSSLQFRLTVGVFVIFTIGLSSFTMWTSWEIKQFLIATYQQYGMSNDDHRLLIMIQSVGTMSILLLVTTTILTFIFVRRSLLPLQQMNQWAAIYAAELNPYQSQLSRTPSEVKALAQTWNKLLTRLSEVKEQQQQFTNDLAHELRTPLSMVYAYLQRTLQRSQNLTESQKEALEMAFSDAERMTYILQGLLELARASSSALPLQTEPLILNDVIADIAQMAEKFDHRAIHLKLASFPIKVKAEPNRLMQVLNHLIDNAFQYSDVGEAVTMQLAQIDGWAVIQVSDKGCGIPLSEQSRIFEPFYRVDPSRTRSTGGTGLGLPIVKRLVERMGGKIGIRSEPGHGSTFILRLPALGARI</sequence>
<dbReference type="CDD" id="cd00075">
    <property type="entry name" value="HATPase"/>
    <property type="match status" value="1"/>
</dbReference>
<dbReference type="PROSITE" id="PS50109">
    <property type="entry name" value="HIS_KIN"/>
    <property type="match status" value="1"/>
</dbReference>
<evidence type="ECO:0000256" key="5">
    <source>
        <dbReference type="ARBA" id="ARBA00022553"/>
    </source>
</evidence>
<dbReference type="Gene3D" id="1.10.287.130">
    <property type="match status" value="1"/>
</dbReference>
<dbReference type="Pfam" id="PF00512">
    <property type="entry name" value="HisKA"/>
    <property type="match status" value="1"/>
</dbReference>
<dbReference type="EMBL" id="ANNX02000020">
    <property type="protein sequence ID" value="KYC42317.1"/>
    <property type="molecule type" value="Genomic_DNA"/>
</dbReference>
<dbReference type="GO" id="GO:0005524">
    <property type="term" value="F:ATP binding"/>
    <property type="evidence" value="ECO:0007669"/>
    <property type="project" value="UniProtKB-KW"/>
</dbReference>
<dbReference type="Proteomes" id="UP000076925">
    <property type="component" value="Unassembled WGS sequence"/>
</dbReference>
<keyword evidence="12" id="KW-1133">Transmembrane helix</keyword>
<dbReference type="InterPro" id="IPR003594">
    <property type="entry name" value="HATPase_dom"/>
</dbReference>
<evidence type="ECO:0000256" key="12">
    <source>
        <dbReference type="SAM" id="Phobius"/>
    </source>
</evidence>
<reference evidence="14 15" key="1">
    <citation type="journal article" date="2013" name="Genome Biol. Evol.">
        <title>Genomes of Stigonematalean cyanobacteria (subsection V) and the evolution of oxygenic photosynthesis from prokaryotes to plastids.</title>
        <authorList>
            <person name="Dagan T."/>
            <person name="Roettger M."/>
            <person name="Stucken K."/>
            <person name="Landan G."/>
            <person name="Koch R."/>
            <person name="Major P."/>
            <person name="Gould S.B."/>
            <person name="Goremykin V.V."/>
            <person name="Rippka R."/>
            <person name="Tandeau de Marsac N."/>
            <person name="Gugger M."/>
            <person name="Lockhart P.J."/>
            <person name="Allen J.F."/>
            <person name="Brune I."/>
            <person name="Maus I."/>
            <person name="Puhler A."/>
            <person name="Martin W.F."/>
        </authorList>
    </citation>
    <scope>NUCLEOTIDE SEQUENCE [LARGE SCALE GENOMIC DNA]</scope>
    <source>
        <strain evidence="14 15">PCC 7110</strain>
    </source>
</reference>
<keyword evidence="5" id="KW-0597">Phosphoprotein</keyword>
<keyword evidence="12" id="KW-0812">Transmembrane</keyword>
<evidence type="ECO:0000256" key="2">
    <source>
        <dbReference type="ARBA" id="ARBA00004236"/>
    </source>
</evidence>
<dbReference type="PRINTS" id="PR00344">
    <property type="entry name" value="BCTRLSENSOR"/>
</dbReference>
<dbReference type="RefSeq" id="WP_017741720.1">
    <property type="nucleotide sequence ID" value="NZ_KQ976354.1"/>
</dbReference>
<dbReference type="PANTHER" id="PTHR43711">
    <property type="entry name" value="TWO-COMPONENT HISTIDINE KINASE"/>
    <property type="match status" value="1"/>
</dbReference>
<protein>
    <recommendedName>
        <fullName evidence="3">histidine kinase</fullName>
        <ecNumber evidence="3">2.7.13.3</ecNumber>
    </recommendedName>
</protein>
<feature type="transmembrane region" description="Helical" evidence="12">
    <location>
        <begin position="69"/>
        <end position="97"/>
    </location>
</feature>
<dbReference type="STRING" id="128403.WA1_20295"/>
<dbReference type="InterPro" id="IPR004358">
    <property type="entry name" value="Sig_transdc_His_kin-like_C"/>
</dbReference>
<dbReference type="EC" id="2.7.13.3" evidence="3"/>
<dbReference type="SUPFAM" id="SSF47384">
    <property type="entry name" value="Homodimeric domain of signal transducing histidine kinase"/>
    <property type="match status" value="1"/>
</dbReference>
<dbReference type="OrthoDB" id="9763461at2"/>
<dbReference type="InterPro" id="IPR036097">
    <property type="entry name" value="HisK_dim/P_sf"/>
</dbReference>
<feature type="transmembrane region" description="Helical" evidence="12">
    <location>
        <begin position="28"/>
        <end position="49"/>
    </location>
</feature>
<evidence type="ECO:0000256" key="6">
    <source>
        <dbReference type="ARBA" id="ARBA00022679"/>
    </source>
</evidence>
<dbReference type="GO" id="GO:0000155">
    <property type="term" value="F:phosphorelay sensor kinase activity"/>
    <property type="evidence" value="ECO:0007669"/>
    <property type="project" value="InterPro"/>
</dbReference>
<keyword evidence="4" id="KW-1003">Cell membrane</keyword>
<accession>A0A139XC95</accession>
<dbReference type="PANTHER" id="PTHR43711:SF1">
    <property type="entry name" value="HISTIDINE KINASE 1"/>
    <property type="match status" value="1"/>
</dbReference>
<dbReference type="InterPro" id="IPR003661">
    <property type="entry name" value="HisK_dim/P_dom"/>
</dbReference>
<dbReference type="AlphaFoldDB" id="A0A139XC95"/>
<evidence type="ECO:0000256" key="9">
    <source>
        <dbReference type="ARBA" id="ARBA00022840"/>
    </source>
</evidence>
<evidence type="ECO:0000256" key="8">
    <source>
        <dbReference type="ARBA" id="ARBA00022777"/>
    </source>
</evidence>
<keyword evidence="10" id="KW-0902">Two-component regulatory system</keyword>
<comment type="subcellular location">
    <subcellularLocation>
        <location evidence="2">Cell membrane</location>
    </subcellularLocation>
</comment>
<keyword evidence="7" id="KW-0547">Nucleotide-binding</keyword>
<evidence type="ECO:0000256" key="7">
    <source>
        <dbReference type="ARBA" id="ARBA00022741"/>
    </source>
</evidence>
<keyword evidence="8 14" id="KW-0418">Kinase</keyword>
<dbReference type="GO" id="GO:0005886">
    <property type="term" value="C:plasma membrane"/>
    <property type="evidence" value="ECO:0007669"/>
    <property type="project" value="UniProtKB-SubCell"/>
</dbReference>
<feature type="domain" description="Histidine kinase" evidence="13">
    <location>
        <begin position="159"/>
        <end position="374"/>
    </location>
</feature>
<dbReference type="SMART" id="SM00387">
    <property type="entry name" value="HATPase_c"/>
    <property type="match status" value="1"/>
</dbReference>
<evidence type="ECO:0000256" key="11">
    <source>
        <dbReference type="ARBA" id="ARBA00023136"/>
    </source>
</evidence>
<comment type="caution">
    <text evidence="14">The sequence shown here is derived from an EMBL/GenBank/DDBJ whole genome shotgun (WGS) entry which is preliminary data.</text>
</comment>
<evidence type="ECO:0000313" key="14">
    <source>
        <dbReference type="EMBL" id="KYC42317.1"/>
    </source>
</evidence>
<organism evidence="14 15">
    <name type="scientific">Scytonema hofmannii PCC 7110</name>
    <dbReference type="NCBI Taxonomy" id="128403"/>
    <lineage>
        <taxon>Bacteria</taxon>
        <taxon>Bacillati</taxon>
        <taxon>Cyanobacteriota</taxon>
        <taxon>Cyanophyceae</taxon>
        <taxon>Nostocales</taxon>
        <taxon>Scytonemataceae</taxon>
        <taxon>Scytonema</taxon>
    </lineage>
</organism>
<evidence type="ECO:0000256" key="1">
    <source>
        <dbReference type="ARBA" id="ARBA00000085"/>
    </source>
</evidence>
<dbReference type="InterPro" id="IPR050736">
    <property type="entry name" value="Sensor_HK_Regulatory"/>
</dbReference>
<gene>
    <name evidence="14" type="ORF">WA1_20295</name>
</gene>
<dbReference type="InterPro" id="IPR036890">
    <property type="entry name" value="HATPase_C_sf"/>
</dbReference>
<dbReference type="InterPro" id="IPR005467">
    <property type="entry name" value="His_kinase_dom"/>
</dbReference>
<keyword evidence="11 12" id="KW-0472">Membrane</keyword>
<dbReference type="SMART" id="SM00388">
    <property type="entry name" value="HisKA"/>
    <property type="match status" value="1"/>
</dbReference>
<dbReference type="CDD" id="cd00082">
    <property type="entry name" value="HisKA"/>
    <property type="match status" value="1"/>
</dbReference>
<evidence type="ECO:0000256" key="10">
    <source>
        <dbReference type="ARBA" id="ARBA00023012"/>
    </source>
</evidence>
<name>A0A139XC95_9CYAN</name>
<dbReference type="SUPFAM" id="SSF55874">
    <property type="entry name" value="ATPase domain of HSP90 chaperone/DNA topoisomerase II/histidine kinase"/>
    <property type="match status" value="1"/>
</dbReference>
<dbReference type="Gene3D" id="3.30.565.10">
    <property type="entry name" value="Histidine kinase-like ATPase, C-terminal domain"/>
    <property type="match status" value="1"/>
</dbReference>
<evidence type="ECO:0000256" key="4">
    <source>
        <dbReference type="ARBA" id="ARBA00022475"/>
    </source>
</evidence>
<dbReference type="FunFam" id="3.30.565.10:FF:000023">
    <property type="entry name" value="PAS domain-containing sensor histidine kinase"/>
    <property type="match status" value="1"/>
</dbReference>